<dbReference type="RefSeq" id="XP_056067217.1">
    <property type="nucleotide sequence ID" value="XM_056217952.1"/>
</dbReference>
<evidence type="ECO:0000256" key="1">
    <source>
        <dbReference type="ARBA" id="ARBA00038069"/>
    </source>
</evidence>
<comment type="similarity">
    <text evidence="1">Belongs to the protease inhibitor I9 family.</text>
</comment>
<organism evidence="3 4">
    <name type="scientific">Didymosphaeria variabile</name>
    <dbReference type="NCBI Taxonomy" id="1932322"/>
    <lineage>
        <taxon>Eukaryota</taxon>
        <taxon>Fungi</taxon>
        <taxon>Dikarya</taxon>
        <taxon>Ascomycota</taxon>
        <taxon>Pezizomycotina</taxon>
        <taxon>Dothideomycetes</taxon>
        <taxon>Pleosporomycetidae</taxon>
        <taxon>Pleosporales</taxon>
        <taxon>Massarineae</taxon>
        <taxon>Didymosphaeriaceae</taxon>
        <taxon>Didymosphaeria</taxon>
    </lineage>
</organism>
<dbReference type="InterPro" id="IPR037045">
    <property type="entry name" value="S8pro/Inhibitor_I9_sf"/>
</dbReference>
<accession>A0A9W8XEP2</accession>
<dbReference type="SUPFAM" id="SSF54897">
    <property type="entry name" value="Protease propeptides/inhibitors"/>
    <property type="match status" value="1"/>
</dbReference>
<dbReference type="InterPro" id="IPR052471">
    <property type="entry name" value="PBI_I9"/>
</dbReference>
<dbReference type="PANTHER" id="PTHR28288:SF1">
    <property type="entry name" value="INHIBITOR I9 DOMAIN-CONTAINING PROTEIN"/>
    <property type="match status" value="1"/>
</dbReference>
<evidence type="ECO:0000256" key="2">
    <source>
        <dbReference type="SAM" id="MobiDB-lite"/>
    </source>
</evidence>
<evidence type="ECO:0000313" key="4">
    <source>
        <dbReference type="Proteomes" id="UP001140513"/>
    </source>
</evidence>
<keyword evidence="4" id="KW-1185">Reference proteome</keyword>
<dbReference type="Gene3D" id="3.30.70.80">
    <property type="entry name" value="Peptidase S8 propeptide/proteinase inhibitor I9"/>
    <property type="match status" value="1"/>
</dbReference>
<dbReference type="OrthoDB" id="3888684at2759"/>
<gene>
    <name evidence="3" type="ORF">N0V89_009199</name>
</gene>
<feature type="region of interest" description="Disordered" evidence="2">
    <location>
        <begin position="70"/>
        <end position="90"/>
    </location>
</feature>
<reference evidence="3" key="1">
    <citation type="submission" date="2022-10" db="EMBL/GenBank/DDBJ databases">
        <title>Tapping the CABI collections for fungal endophytes: first genome assemblies for Collariella, Neodidymelliopsis, Ascochyta clinopodiicola, Didymella pomorum, Didymosphaeria variabile, Neocosmospora piperis and Neocucurbitaria cava.</title>
        <authorList>
            <person name="Hill R."/>
        </authorList>
    </citation>
    <scope>NUCLEOTIDE SEQUENCE</scope>
    <source>
        <strain evidence="3">IMI 356815</strain>
    </source>
</reference>
<dbReference type="PANTHER" id="PTHR28288">
    <property type="entry name" value="PROTEASE B INHIBITOR 2"/>
    <property type="match status" value="1"/>
</dbReference>
<dbReference type="GO" id="GO:0004866">
    <property type="term" value="F:endopeptidase inhibitor activity"/>
    <property type="evidence" value="ECO:0007669"/>
    <property type="project" value="TreeGrafter"/>
</dbReference>
<evidence type="ECO:0000313" key="3">
    <source>
        <dbReference type="EMBL" id="KAJ4347829.1"/>
    </source>
</evidence>
<name>A0A9W8XEP2_9PLEO</name>
<dbReference type="GeneID" id="80912729"/>
<sequence>MAVAPALHDVIISFSKDAPSSLLEEAKEKVRNTEGAEITHEYTIIPAFAATVPEGMFPELQAMSTDYPPTIEGDGIMTTQDKDGGVQVGI</sequence>
<protein>
    <recommendedName>
        <fullName evidence="5">Inhibitor I9 domain-containing protein</fullName>
    </recommendedName>
</protein>
<evidence type="ECO:0008006" key="5">
    <source>
        <dbReference type="Google" id="ProtNLM"/>
    </source>
</evidence>
<dbReference type="AlphaFoldDB" id="A0A9W8XEP2"/>
<dbReference type="GO" id="GO:0042144">
    <property type="term" value="P:vacuole fusion, non-autophagic"/>
    <property type="evidence" value="ECO:0007669"/>
    <property type="project" value="TreeGrafter"/>
</dbReference>
<dbReference type="EMBL" id="JAPEUX010000007">
    <property type="protein sequence ID" value="KAJ4347829.1"/>
    <property type="molecule type" value="Genomic_DNA"/>
</dbReference>
<comment type="caution">
    <text evidence="3">The sequence shown here is derived from an EMBL/GenBank/DDBJ whole genome shotgun (WGS) entry which is preliminary data.</text>
</comment>
<dbReference type="Proteomes" id="UP001140513">
    <property type="component" value="Unassembled WGS sequence"/>
</dbReference>
<proteinExistence type="inferred from homology"/>